<dbReference type="PROSITE" id="PS51294">
    <property type="entry name" value="HTH_MYB"/>
    <property type="match status" value="2"/>
</dbReference>
<keyword evidence="2" id="KW-0677">Repeat</keyword>
<dbReference type="SUPFAM" id="SSF46689">
    <property type="entry name" value="Homeodomain-like"/>
    <property type="match status" value="1"/>
</dbReference>
<keyword evidence="5" id="KW-0804">Transcription</keyword>
<evidence type="ECO:0000256" key="7">
    <source>
        <dbReference type="SAM" id="MobiDB-lite"/>
    </source>
</evidence>
<dbReference type="AlphaFoldDB" id="A0A6B9QR70"/>
<feature type="region of interest" description="Disordered" evidence="7">
    <location>
        <begin position="115"/>
        <end position="170"/>
    </location>
</feature>
<evidence type="ECO:0000256" key="3">
    <source>
        <dbReference type="ARBA" id="ARBA00023015"/>
    </source>
</evidence>
<feature type="domain" description="Myb-like" evidence="8">
    <location>
        <begin position="6"/>
        <end position="57"/>
    </location>
</feature>
<dbReference type="PANTHER" id="PTHR45614:SF82">
    <property type="entry name" value="OS01G0977300 PROTEIN"/>
    <property type="match status" value="1"/>
</dbReference>
<feature type="compositionally biased region" description="Low complexity" evidence="7">
    <location>
        <begin position="124"/>
        <end position="139"/>
    </location>
</feature>
<feature type="compositionally biased region" description="Polar residues" evidence="7">
    <location>
        <begin position="195"/>
        <end position="211"/>
    </location>
</feature>
<dbReference type="SMART" id="SM00717">
    <property type="entry name" value="SANT"/>
    <property type="match status" value="2"/>
</dbReference>
<proteinExistence type="evidence at transcript level"/>
<dbReference type="FunFam" id="1.10.10.60:FF:000060">
    <property type="entry name" value="MYB transcription factor"/>
    <property type="match status" value="1"/>
</dbReference>
<keyword evidence="3" id="KW-0805">Transcription regulation</keyword>
<organism evidence="10">
    <name type="scientific">Taxus chinensis</name>
    <name type="common">Chinese yew</name>
    <name type="synonym">Taxus wallichiana var. chinensis</name>
    <dbReference type="NCBI Taxonomy" id="29808"/>
    <lineage>
        <taxon>Eukaryota</taxon>
        <taxon>Viridiplantae</taxon>
        <taxon>Streptophyta</taxon>
        <taxon>Embryophyta</taxon>
        <taxon>Tracheophyta</taxon>
        <taxon>Spermatophyta</taxon>
        <taxon>Pinopsida</taxon>
        <taxon>Pinidae</taxon>
        <taxon>Conifers II</taxon>
        <taxon>Cupressales</taxon>
        <taxon>Taxaceae</taxon>
        <taxon>Taxus</taxon>
    </lineage>
</organism>
<dbReference type="InterPro" id="IPR050560">
    <property type="entry name" value="MYB_TF"/>
</dbReference>
<feature type="domain" description="HTH myb-type" evidence="9">
    <location>
        <begin position="6"/>
        <end position="61"/>
    </location>
</feature>
<dbReference type="CDD" id="cd00167">
    <property type="entry name" value="SANT"/>
    <property type="match status" value="2"/>
</dbReference>
<keyword evidence="6" id="KW-0539">Nucleus</keyword>
<dbReference type="EMBL" id="MN906739">
    <property type="protein sequence ID" value="QHG11492.1"/>
    <property type="molecule type" value="mRNA"/>
</dbReference>
<dbReference type="PANTHER" id="PTHR45614">
    <property type="entry name" value="MYB PROTEIN-RELATED"/>
    <property type="match status" value="1"/>
</dbReference>
<feature type="domain" description="Myb-like" evidence="8">
    <location>
        <begin position="58"/>
        <end position="108"/>
    </location>
</feature>
<evidence type="ECO:0000256" key="1">
    <source>
        <dbReference type="ARBA" id="ARBA00004123"/>
    </source>
</evidence>
<accession>A0A6B9QR70</accession>
<dbReference type="Gene3D" id="1.10.10.60">
    <property type="entry name" value="Homeodomain-like"/>
    <property type="match status" value="2"/>
</dbReference>
<sequence>MAEKGTADRIKGPWSPEEDALLQRLVLKYGARNWSLISKGIHGRSGKSCRLRWCNQLSPQVEHRPFTPDEDAAIVQAHARHGNKWATIARYLTGRTDNAIKNHWNSTLRRRSQELNHASGGGNDDNSSSLKRSSCSNDDGSSTLVEENCGREADSKRRKSQGNYVPEEPKPAAQLVYRPVPLTSCGFLKPQQEAATVSSSASVDPPTSLSLSLPGFEPPTTPSSKPVETENRKDAPLPVPVVPVPVPVPVAVPAAVPVTVPVSVQVPAPTSTFGYVRAEEAMTWMNAVVRATVAQTLAPILNCSPRGSPSDHGPPVTGDILAVMREMIAKEVQKYMSANNNHPSHHHHPPPPPLAPAYSYSYTIPTVYTPLSAHSMGAFRPSNVVLGGHHLSKPVSDLGR</sequence>
<evidence type="ECO:0000256" key="2">
    <source>
        <dbReference type="ARBA" id="ARBA00022737"/>
    </source>
</evidence>
<dbReference type="InterPro" id="IPR001005">
    <property type="entry name" value="SANT/Myb"/>
</dbReference>
<dbReference type="InterPro" id="IPR017930">
    <property type="entry name" value="Myb_dom"/>
</dbReference>
<feature type="region of interest" description="Disordered" evidence="7">
    <location>
        <begin position="195"/>
        <end position="235"/>
    </location>
</feature>
<dbReference type="InterPro" id="IPR009057">
    <property type="entry name" value="Homeodomain-like_sf"/>
</dbReference>
<dbReference type="Pfam" id="PF00249">
    <property type="entry name" value="Myb_DNA-binding"/>
    <property type="match status" value="2"/>
</dbReference>
<evidence type="ECO:0000259" key="9">
    <source>
        <dbReference type="PROSITE" id="PS51294"/>
    </source>
</evidence>
<name>A0A6B9QR70_TAXCH</name>
<comment type="subcellular location">
    <subcellularLocation>
        <location evidence="1">Nucleus</location>
    </subcellularLocation>
</comment>
<dbReference type="GO" id="GO:0005634">
    <property type="term" value="C:nucleus"/>
    <property type="evidence" value="ECO:0007669"/>
    <property type="project" value="UniProtKB-SubCell"/>
</dbReference>
<evidence type="ECO:0000256" key="6">
    <source>
        <dbReference type="ARBA" id="ARBA00023242"/>
    </source>
</evidence>
<keyword evidence="4" id="KW-0238">DNA-binding</keyword>
<evidence type="ECO:0000256" key="4">
    <source>
        <dbReference type="ARBA" id="ARBA00023125"/>
    </source>
</evidence>
<protein>
    <submittedName>
        <fullName evidence="10">R2R3-MYB transcription factor 64</fullName>
    </submittedName>
</protein>
<feature type="domain" description="HTH myb-type" evidence="9">
    <location>
        <begin position="63"/>
        <end position="112"/>
    </location>
</feature>
<reference evidence="10" key="1">
    <citation type="journal article" date="2020" name="PeerJ">
        <title>The R2R3-MYB transcription factor family in Taxus chinensis: Identification, characterization, expression profiling and posttranscriptional regulation analysis.</title>
        <authorList>
            <person name="Hu X."/>
            <person name="Zhang L."/>
            <person name="Shao F."/>
            <person name="Qiu D."/>
            <person name="Wilson I.W."/>
        </authorList>
    </citation>
    <scope>NUCLEOTIDE SEQUENCE</scope>
</reference>
<dbReference type="PROSITE" id="PS50090">
    <property type="entry name" value="MYB_LIKE"/>
    <property type="match status" value="2"/>
</dbReference>
<dbReference type="GO" id="GO:0000981">
    <property type="term" value="F:DNA-binding transcription factor activity, RNA polymerase II-specific"/>
    <property type="evidence" value="ECO:0007669"/>
    <property type="project" value="TreeGrafter"/>
</dbReference>
<dbReference type="GO" id="GO:0000978">
    <property type="term" value="F:RNA polymerase II cis-regulatory region sequence-specific DNA binding"/>
    <property type="evidence" value="ECO:0007669"/>
    <property type="project" value="TreeGrafter"/>
</dbReference>
<evidence type="ECO:0000256" key="5">
    <source>
        <dbReference type="ARBA" id="ARBA00023163"/>
    </source>
</evidence>
<evidence type="ECO:0000313" key="10">
    <source>
        <dbReference type="EMBL" id="QHG11492.1"/>
    </source>
</evidence>
<evidence type="ECO:0000259" key="8">
    <source>
        <dbReference type="PROSITE" id="PS50090"/>
    </source>
</evidence>